<evidence type="ECO:0000256" key="5">
    <source>
        <dbReference type="ARBA" id="ARBA00023136"/>
    </source>
</evidence>
<keyword evidence="4 6" id="KW-1133">Transmembrane helix</keyword>
<dbReference type="GO" id="GO:0008381">
    <property type="term" value="F:mechanosensitive monoatomic ion channel activity"/>
    <property type="evidence" value="ECO:0007669"/>
    <property type="project" value="InterPro"/>
</dbReference>
<dbReference type="InterPro" id="IPR006685">
    <property type="entry name" value="MscS_channel_2nd"/>
</dbReference>
<reference evidence="8" key="1">
    <citation type="journal article" date="2021" name="Nat. Microbiol.">
        <title>Cocultivation of an ultrasmall environmental parasitic bacterium with lytic ability against bacteria associated with wastewater foams.</title>
        <authorList>
            <person name="Batinovic S."/>
            <person name="Rose J.J.A."/>
            <person name="Ratcliffe J."/>
            <person name="Seviour R.J."/>
            <person name="Petrovski S."/>
        </authorList>
    </citation>
    <scope>NUCLEOTIDE SEQUENCE</scope>
    <source>
        <strain evidence="8">JR1</strain>
    </source>
</reference>
<accession>A0A857MMI8</accession>
<dbReference type="Pfam" id="PF00924">
    <property type="entry name" value="MS_channel_2nd"/>
    <property type="match status" value="1"/>
</dbReference>
<evidence type="ECO:0000313" key="8">
    <source>
        <dbReference type="EMBL" id="QHN42792.1"/>
    </source>
</evidence>
<dbReference type="Gene3D" id="2.30.30.60">
    <property type="match status" value="1"/>
</dbReference>
<dbReference type="PANTHER" id="PTHR30460">
    <property type="entry name" value="MODERATE CONDUCTANCE MECHANOSENSITIVE CHANNEL YBIO"/>
    <property type="match status" value="1"/>
</dbReference>
<dbReference type="AlphaFoldDB" id="A0A857MMI8"/>
<keyword evidence="9" id="KW-1185">Reference proteome</keyword>
<evidence type="ECO:0000313" key="9">
    <source>
        <dbReference type="Proteomes" id="UP001059824"/>
    </source>
</evidence>
<protein>
    <submittedName>
        <fullName evidence="8">Mechanosensitive ion channel</fullName>
    </submittedName>
</protein>
<evidence type="ECO:0000256" key="6">
    <source>
        <dbReference type="SAM" id="Phobius"/>
    </source>
</evidence>
<keyword evidence="5 6" id="KW-0472">Membrane</keyword>
<proteinExistence type="predicted"/>
<feature type="transmembrane region" description="Helical" evidence="6">
    <location>
        <begin position="80"/>
        <end position="101"/>
    </location>
</feature>
<evidence type="ECO:0000256" key="1">
    <source>
        <dbReference type="ARBA" id="ARBA00004236"/>
    </source>
</evidence>
<dbReference type="PANTHER" id="PTHR30460:SF0">
    <property type="entry name" value="MODERATE CONDUCTANCE MECHANOSENSITIVE CHANNEL YBIO"/>
    <property type="match status" value="1"/>
</dbReference>
<dbReference type="KEGG" id="mama:GII36_02915"/>
<comment type="subcellular location">
    <subcellularLocation>
        <location evidence="1">Cell membrane</location>
    </subcellularLocation>
</comment>
<dbReference type="EMBL" id="CP045921">
    <property type="protein sequence ID" value="QHN42792.1"/>
    <property type="molecule type" value="Genomic_DNA"/>
</dbReference>
<evidence type="ECO:0000256" key="3">
    <source>
        <dbReference type="ARBA" id="ARBA00022692"/>
    </source>
</evidence>
<keyword evidence="3 6" id="KW-0812">Transmembrane</keyword>
<evidence type="ECO:0000259" key="7">
    <source>
        <dbReference type="Pfam" id="PF00924"/>
    </source>
</evidence>
<feature type="transmembrane region" description="Helical" evidence="6">
    <location>
        <begin position="107"/>
        <end position="128"/>
    </location>
</feature>
<dbReference type="InterPro" id="IPR023408">
    <property type="entry name" value="MscS_beta-dom_sf"/>
</dbReference>
<dbReference type="Gene3D" id="1.10.287.1260">
    <property type="match status" value="1"/>
</dbReference>
<sequence>MNSSDQDQIFHTVLLEVRDFFAEPNALRSVLIMIGCIVVAIWISKYIARAIIHVAQNIAIRSDNESDEVKAQRYRELETYLSIAIAVVRTAIVVVTAYVLWRLLSPASGLGMTSGIAAVGASAFFIVFAGQSLGMVIRDVTTGAMMIAEKWYTIGDFVKIEPFIDLSGVVERMTLRSTKIRTLSGEVVWVHNQQIQAVHVSPKGVRTMAVDVFVRDRARGERAIEAIINTIPTGATMLASPLKITYAERWNDDLWRISVIGQTLPGREWLIEKNFVQMVEDIDRDVKTPAERLIVHTPIARFADGEVERKFRRAVRVSKRKKPSKKHK</sequence>
<name>A0A857MMI8_9BACT</name>
<dbReference type="SUPFAM" id="SSF50182">
    <property type="entry name" value="Sm-like ribonucleoproteins"/>
    <property type="match status" value="1"/>
</dbReference>
<feature type="domain" description="Mechanosensitive ion channel MscS" evidence="7">
    <location>
        <begin position="136"/>
        <end position="196"/>
    </location>
</feature>
<dbReference type="RefSeq" id="WP_260764336.1">
    <property type="nucleotide sequence ID" value="NZ_CP045921.1"/>
</dbReference>
<keyword evidence="2" id="KW-1003">Cell membrane</keyword>
<dbReference type="InterPro" id="IPR010920">
    <property type="entry name" value="LSM_dom_sf"/>
</dbReference>
<dbReference type="Proteomes" id="UP001059824">
    <property type="component" value="Chromosome"/>
</dbReference>
<organism evidence="8 9">
    <name type="scientific">Candidatus Mycosynbacter amalyticus</name>
    <dbReference type="NCBI Taxonomy" id="2665156"/>
    <lineage>
        <taxon>Bacteria</taxon>
        <taxon>Candidatus Saccharimonadota</taxon>
        <taxon>Candidatus Saccharimonadota incertae sedis</taxon>
        <taxon>Candidatus Mycosynbacter</taxon>
    </lineage>
</organism>
<evidence type="ECO:0000256" key="2">
    <source>
        <dbReference type="ARBA" id="ARBA00022475"/>
    </source>
</evidence>
<evidence type="ECO:0000256" key="4">
    <source>
        <dbReference type="ARBA" id="ARBA00022989"/>
    </source>
</evidence>
<gene>
    <name evidence="8" type="ORF">GII36_02915</name>
</gene>
<feature type="transmembrane region" description="Helical" evidence="6">
    <location>
        <begin position="26"/>
        <end position="43"/>
    </location>
</feature>
<dbReference type="GO" id="GO:0005886">
    <property type="term" value="C:plasma membrane"/>
    <property type="evidence" value="ECO:0007669"/>
    <property type="project" value="UniProtKB-SubCell"/>
</dbReference>
<dbReference type="InterPro" id="IPR045276">
    <property type="entry name" value="YbiO_bact"/>
</dbReference>